<reference evidence="2" key="1">
    <citation type="journal article" date="2012" name="Nat. Biotechnol.">
        <title>Reference genome sequence of the model plant Setaria.</title>
        <authorList>
            <person name="Bennetzen J.L."/>
            <person name="Schmutz J."/>
            <person name="Wang H."/>
            <person name="Percifield R."/>
            <person name="Hawkins J."/>
            <person name="Pontaroli A.C."/>
            <person name="Estep M."/>
            <person name="Feng L."/>
            <person name="Vaughn J.N."/>
            <person name="Grimwood J."/>
            <person name="Jenkins J."/>
            <person name="Barry K."/>
            <person name="Lindquist E."/>
            <person name="Hellsten U."/>
            <person name="Deshpande S."/>
            <person name="Wang X."/>
            <person name="Wu X."/>
            <person name="Mitros T."/>
            <person name="Triplett J."/>
            <person name="Yang X."/>
            <person name="Ye C.Y."/>
            <person name="Mauro-Herrera M."/>
            <person name="Wang L."/>
            <person name="Li P."/>
            <person name="Sharma M."/>
            <person name="Sharma R."/>
            <person name="Ronald P.C."/>
            <person name="Panaud O."/>
            <person name="Kellogg E.A."/>
            <person name="Brutnell T.P."/>
            <person name="Doust A.N."/>
            <person name="Tuskan G.A."/>
            <person name="Rokhsar D."/>
            <person name="Devos K.M."/>
        </authorList>
    </citation>
    <scope>NUCLEOTIDE SEQUENCE [LARGE SCALE GENOMIC DNA]</scope>
    <source>
        <strain evidence="2">cv. Yugu1</strain>
    </source>
</reference>
<evidence type="ECO:0000313" key="1">
    <source>
        <dbReference type="EnsemblPlants" id="KQL30271"/>
    </source>
</evidence>
<evidence type="ECO:0000313" key="2">
    <source>
        <dbReference type="Proteomes" id="UP000004995"/>
    </source>
</evidence>
<protein>
    <submittedName>
        <fullName evidence="1">Uncharacterized protein</fullName>
    </submittedName>
</protein>
<reference evidence="1" key="2">
    <citation type="submission" date="2018-08" db="UniProtKB">
        <authorList>
            <consortium name="EnsemblPlants"/>
        </authorList>
    </citation>
    <scope>IDENTIFICATION</scope>
    <source>
        <strain evidence="1">Yugu1</strain>
    </source>
</reference>
<organism evidence="1 2">
    <name type="scientific">Setaria italica</name>
    <name type="common">Foxtail millet</name>
    <name type="synonym">Panicum italicum</name>
    <dbReference type="NCBI Taxonomy" id="4555"/>
    <lineage>
        <taxon>Eukaryota</taxon>
        <taxon>Viridiplantae</taxon>
        <taxon>Streptophyta</taxon>
        <taxon>Embryophyta</taxon>
        <taxon>Tracheophyta</taxon>
        <taxon>Spermatophyta</taxon>
        <taxon>Magnoliopsida</taxon>
        <taxon>Liliopsida</taxon>
        <taxon>Poales</taxon>
        <taxon>Poaceae</taxon>
        <taxon>PACMAD clade</taxon>
        <taxon>Panicoideae</taxon>
        <taxon>Panicodae</taxon>
        <taxon>Paniceae</taxon>
        <taxon>Cenchrinae</taxon>
        <taxon>Setaria</taxon>
    </lineage>
</organism>
<sequence length="36" mass="4336">MINLIWKIHRFTFIEASKSCQQFIVSNCIFNMKVNM</sequence>
<dbReference type="Gramene" id="KQL30271">
    <property type="protein sequence ID" value="KQL30271"/>
    <property type="gene ID" value="SETIT_020312mg"/>
</dbReference>
<dbReference type="Proteomes" id="UP000004995">
    <property type="component" value="Unassembled WGS sequence"/>
</dbReference>
<keyword evidence="2" id="KW-1185">Reference proteome</keyword>
<name>K3Z194_SETIT</name>
<dbReference type="EnsemblPlants" id="KQL30271">
    <property type="protein sequence ID" value="KQL30271"/>
    <property type="gene ID" value="SETIT_020312mg"/>
</dbReference>
<accession>K3Z194</accession>
<dbReference type="AlphaFoldDB" id="K3Z194"/>
<dbReference type="HOGENOM" id="CLU_3360551_0_0_1"/>
<dbReference type="InParanoid" id="K3Z194"/>
<dbReference type="EMBL" id="AGNK02000416">
    <property type="status" value="NOT_ANNOTATED_CDS"/>
    <property type="molecule type" value="Genomic_DNA"/>
</dbReference>
<proteinExistence type="predicted"/>